<dbReference type="Proteomes" id="UP000054359">
    <property type="component" value="Unassembled WGS sequence"/>
</dbReference>
<reference evidence="1 2" key="1">
    <citation type="submission" date="2013-11" db="EMBL/GenBank/DDBJ databases">
        <title>Genome sequencing of Stegodyphus mimosarum.</title>
        <authorList>
            <person name="Bechsgaard J."/>
        </authorList>
    </citation>
    <scope>NUCLEOTIDE SEQUENCE [LARGE SCALE GENOMIC DNA]</scope>
</reference>
<feature type="non-terminal residue" evidence="1">
    <location>
        <position position="29"/>
    </location>
</feature>
<feature type="non-terminal residue" evidence="1">
    <location>
        <position position="1"/>
    </location>
</feature>
<dbReference type="EMBL" id="KK114772">
    <property type="protein sequence ID" value="KFM63282.1"/>
    <property type="molecule type" value="Genomic_DNA"/>
</dbReference>
<keyword evidence="2" id="KW-1185">Reference proteome</keyword>
<evidence type="ECO:0000313" key="1">
    <source>
        <dbReference type="EMBL" id="KFM63282.1"/>
    </source>
</evidence>
<proteinExistence type="predicted"/>
<sequence length="29" mass="3044">KAAEVADRILEVTPSEVSAVSNSSMLILL</sequence>
<name>A0A087TDU3_STEMI</name>
<evidence type="ECO:0000313" key="2">
    <source>
        <dbReference type="Proteomes" id="UP000054359"/>
    </source>
</evidence>
<gene>
    <name evidence="1" type="ORF">X975_14915</name>
</gene>
<accession>A0A087TDU3</accession>
<protein>
    <submittedName>
        <fullName evidence="1">Uncharacterized protein</fullName>
    </submittedName>
</protein>
<organism evidence="1 2">
    <name type="scientific">Stegodyphus mimosarum</name>
    <name type="common">African social velvet spider</name>
    <dbReference type="NCBI Taxonomy" id="407821"/>
    <lineage>
        <taxon>Eukaryota</taxon>
        <taxon>Metazoa</taxon>
        <taxon>Ecdysozoa</taxon>
        <taxon>Arthropoda</taxon>
        <taxon>Chelicerata</taxon>
        <taxon>Arachnida</taxon>
        <taxon>Araneae</taxon>
        <taxon>Araneomorphae</taxon>
        <taxon>Entelegynae</taxon>
        <taxon>Eresoidea</taxon>
        <taxon>Eresidae</taxon>
        <taxon>Stegodyphus</taxon>
    </lineage>
</organism>
<dbReference type="AlphaFoldDB" id="A0A087TDU3"/>